<dbReference type="Pfam" id="PF01424">
    <property type="entry name" value="R3H"/>
    <property type="match status" value="1"/>
</dbReference>
<name>A0A813IVY7_POLGL</name>
<dbReference type="SUPFAM" id="SSF81383">
    <property type="entry name" value="F-box domain"/>
    <property type="match status" value="1"/>
</dbReference>
<dbReference type="PROSITE" id="PS51061">
    <property type="entry name" value="R3H"/>
    <property type="match status" value="1"/>
</dbReference>
<dbReference type="PROSITE" id="PS50181">
    <property type="entry name" value="FBOX"/>
    <property type="match status" value="1"/>
</dbReference>
<proteinExistence type="predicted"/>
<organism evidence="3 4">
    <name type="scientific">Polarella glacialis</name>
    <name type="common">Dinoflagellate</name>
    <dbReference type="NCBI Taxonomy" id="89957"/>
    <lineage>
        <taxon>Eukaryota</taxon>
        <taxon>Sar</taxon>
        <taxon>Alveolata</taxon>
        <taxon>Dinophyceae</taxon>
        <taxon>Suessiales</taxon>
        <taxon>Suessiaceae</taxon>
        <taxon>Polarella</taxon>
    </lineage>
</organism>
<dbReference type="Gene3D" id="1.20.1280.50">
    <property type="match status" value="1"/>
</dbReference>
<dbReference type="InterPro" id="IPR001810">
    <property type="entry name" value="F-box_dom"/>
</dbReference>
<evidence type="ECO:0000259" key="1">
    <source>
        <dbReference type="PROSITE" id="PS50181"/>
    </source>
</evidence>
<evidence type="ECO:0000313" key="4">
    <source>
        <dbReference type="Proteomes" id="UP000626109"/>
    </source>
</evidence>
<dbReference type="InterPro" id="IPR036047">
    <property type="entry name" value="F-box-like_dom_sf"/>
</dbReference>
<accession>A0A813IVY7</accession>
<protein>
    <recommendedName>
        <fullName evidence="5">R3H domain-containing protein</fullName>
    </recommendedName>
</protein>
<evidence type="ECO:0000313" key="3">
    <source>
        <dbReference type="EMBL" id="CAE8656273.1"/>
    </source>
</evidence>
<dbReference type="GO" id="GO:0003676">
    <property type="term" value="F:nucleic acid binding"/>
    <property type="evidence" value="ECO:0007669"/>
    <property type="project" value="UniProtKB-UniRule"/>
</dbReference>
<evidence type="ECO:0000259" key="2">
    <source>
        <dbReference type="PROSITE" id="PS51061"/>
    </source>
</evidence>
<feature type="non-terminal residue" evidence="3">
    <location>
        <position position="348"/>
    </location>
</feature>
<dbReference type="InterPro" id="IPR001374">
    <property type="entry name" value="R3H_dom"/>
</dbReference>
<dbReference type="Gene3D" id="3.30.1370.50">
    <property type="entry name" value="R3H-like domain"/>
    <property type="match status" value="1"/>
</dbReference>
<sequence length="348" mass="38649">VAAFPDEALDIVFAALRPCSLLAASCAAPAWRSAATTDELWRALFCQRCKVCQKSGPVRGWWLELLAAGVVAPLPSALTAIEVETGGQQLQHPGGAGFFGDVSTEAEKAMTWHHRYVLAEKDRWRAKLSEVELCEDVLPDSRLSRHGAGFPRCWVLASGALQEELLGDELRFHMDGSVEARSCLMLLIPRLDVRWRWACQPGCTALELTCHNLSVGGEDLADADRDEPLMNCLLDVQRSKDSGFILHGPGGIALCSREKTEEEHVYRRYGDLRIPSCIQELLRRVVDGQHVTPFALSPSLTSFERLATHRFAEQLGLMHGSHGTGLRRRLFVWRQGDILPDLDSEEED</sequence>
<comment type="caution">
    <text evidence="3">The sequence shown here is derived from an EMBL/GenBank/DDBJ whole genome shotgun (WGS) entry which is preliminary data.</text>
</comment>
<dbReference type="CDD" id="cd02325">
    <property type="entry name" value="R3H"/>
    <property type="match status" value="1"/>
</dbReference>
<evidence type="ECO:0008006" key="5">
    <source>
        <dbReference type="Google" id="ProtNLM"/>
    </source>
</evidence>
<dbReference type="InterPro" id="IPR036867">
    <property type="entry name" value="R3H_dom_sf"/>
</dbReference>
<gene>
    <name evidence="3" type="ORF">PGLA2088_LOCUS12078</name>
</gene>
<dbReference type="EMBL" id="CAJNNW010014152">
    <property type="protein sequence ID" value="CAE8656273.1"/>
    <property type="molecule type" value="Genomic_DNA"/>
</dbReference>
<dbReference type="SUPFAM" id="SSF82708">
    <property type="entry name" value="R3H domain"/>
    <property type="match status" value="1"/>
</dbReference>
<dbReference type="Proteomes" id="UP000626109">
    <property type="component" value="Unassembled WGS sequence"/>
</dbReference>
<feature type="domain" description="F-box" evidence="1">
    <location>
        <begin position="1"/>
        <end position="44"/>
    </location>
</feature>
<dbReference type="AlphaFoldDB" id="A0A813IVY7"/>
<feature type="domain" description="R3H" evidence="2">
    <location>
        <begin position="268"/>
        <end position="336"/>
    </location>
</feature>
<reference evidence="3" key="1">
    <citation type="submission" date="2021-02" db="EMBL/GenBank/DDBJ databases">
        <authorList>
            <person name="Dougan E. K."/>
            <person name="Rhodes N."/>
            <person name="Thang M."/>
            <person name="Chan C."/>
        </authorList>
    </citation>
    <scope>NUCLEOTIDE SEQUENCE</scope>
</reference>